<reference evidence="4" key="2">
    <citation type="submission" date="2017-06" db="EMBL/GenBank/DDBJ databases">
        <title>WGS assembly of Brachypodium distachyon.</title>
        <authorList>
            <consortium name="The International Brachypodium Initiative"/>
            <person name="Lucas S."/>
            <person name="Harmon-Smith M."/>
            <person name="Lail K."/>
            <person name="Tice H."/>
            <person name="Grimwood J."/>
            <person name="Bruce D."/>
            <person name="Barry K."/>
            <person name="Shu S."/>
            <person name="Lindquist E."/>
            <person name="Wang M."/>
            <person name="Pitluck S."/>
            <person name="Vogel J.P."/>
            <person name="Garvin D.F."/>
            <person name="Mockler T.C."/>
            <person name="Schmutz J."/>
            <person name="Rokhsar D."/>
            <person name="Bevan M.W."/>
        </authorList>
    </citation>
    <scope>NUCLEOTIDE SEQUENCE</scope>
    <source>
        <strain evidence="4">Bd21</strain>
    </source>
</reference>
<dbReference type="Gene3D" id="2.170.260.10">
    <property type="entry name" value="paz domain"/>
    <property type="match status" value="1"/>
</dbReference>
<evidence type="ECO:0000256" key="1">
    <source>
        <dbReference type="ARBA" id="ARBA00008201"/>
    </source>
</evidence>
<dbReference type="GO" id="GO:0005737">
    <property type="term" value="C:cytoplasm"/>
    <property type="evidence" value="ECO:0000318"/>
    <property type="project" value="GO_Central"/>
</dbReference>
<evidence type="ECO:0000313" key="5">
    <source>
        <dbReference type="EnsemblPlants" id="KQK03877"/>
    </source>
</evidence>
<feature type="domain" description="Piwi" evidence="3">
    <location>
        <begin position="317"/>
        <end position="623"/>
    </location>
</feature>
<comment type="similarity">
    <text evidence="1">Belongs to the argonaute family. Ago subfamily.</text>
</comment>
<dbReference type="GO" id="GO:0031047">
    <property type="term" value="P:regulatory ncRNA-mediated gene silencing"/>
    <property type="evidence" value="ECO:0000318"/>
    <property type="project" value="GO_Central"/>
</dbReference>
<dbReference type="Proteomes" id="UP000008810">
    <property type="component" value="Chromosome 2"/>
</dbReference>
<dbReference type="PANTHER" id="PTHR22891">
    <property type="entry name" value="EUKARYOTIC TRANSLATION INITIATION FACTOR 2C"/>
    <property type="match status" value="1"/>
</dbReference>
<dbReference type="PROSITE" id="PS50821">
    <property type="entry name" value="PAZ"/>
    <property type="match status" value="1"/>
</dbReference>
<organism evidence="4">
    <name type="scientific">Brachypodium distachyon</name>
    <name type="common">Purple false brome</name>
    <name type="synonym">Trachynia distachya</name>
    <dbReference type="NCBI Taxonomy" id="15368"/>
    <lineage>
        <taxon>Eukaryota</taxon>
        <taxon>Viridiplantae</taxon>
        <taxon>Streptophyta</taxon>
        <taxon>Embryophyta</taxon>
        <taxon>Tracheophyta</taxon>
        <taxon>Spermatophyta</taxon>
        <taxon>Magnoliopsida</taxon>
        <taxon>Liliopsida</taxon>
        <taxon>Poales</taxon>
        <taxon>Poaceae</taxon>
        <taxon>BOP clade</taxon>
        <taxon>Pooideae</taxon>
        <taxon>Stipodae</taxon>
        <taxon>Brachypodieae</taxon>
        <taxon>Brachypodium</taxon>
    </lineage>
</organism>
<dbReference type="Pfam" id="PF08699">
    <property type="entry name" value="ArgoL1"/>
    <property type="match status" value="1"/>
</dbReference>
<dbReference type="EnsemblPlants" id="KQK03877">
    <property type="protein sequence ID" value="KQK03877"/>
    <property type="gene ID" value="BRADI_2g10360v3"/>
</dbReference>
<evidence type="ECO:0000259" key="2">
    <source>
        <dbReference type="PROSITE" id="PS50821"/>
    </source>
</evidence>
<dbReference type="CDD" id="cd02846">
    <property type="entry name" value="PAZ_argonaute_like"/>
    <property type="match status" value="1"/>
</dbReference>
<dbReference type="PROSITE" id="PS50822">
    <property type="entry name" value="PIWI"/>
    <property type="match status" value="1"/>
</dbReference>
<protein>
    <recommendedName>
        <fullName evidence="7">Piwi domain-containing protein</fullName>
    </recommendedName>
</protein>
<gene>
    <name evidence="4" type="ORF">BRADI_2g10360v3</name>
</gene>
<name>A0A0Q3FZS0_BRADI</name>
<dbReference type="InterPro" id="IPR036085">
    <property type="entry name" value="PAZ_dom_sf"/>
</dbReference>
<reference evidence="5" key="3">
    <citation type="submission" date="2018-08" db="UniProtKB">
        <authorList>
            <consortium name="EnsemblPlants"/>
        </authorList>
    </citation>
    <scope>IDENTIFICATION</scope>
    <source>
        <strain evidence="5">cv. Bd21</strain>
    </source>
</reference>
<dbReference type="Gene3D" id="3.30.420.10">
    <property type="entry name" value="Ribonuclease H-like superfamily/Ribonuclease H"/>
    <property type="match status" value="1"/>
</dbReference>
<proteinExistence type="inferred from homology"/>
<dbReference type="InterPro" id="IPR003165">
    <property type="entry name" value="Piwi"/>
</dbReference>
<dbReference type="OrthoDB" id="638701at2759"/>
<reference evidence="4 5" key="1">
    <citation type="journal article" date="2010" name="Nature">
        <title>Genome sequencing and analysis of the model grass Brachypodium distachyon.</title>
        <authorList>
            <consortium name="International Brachypodium Initiative"/>
        </authorList>
    </citation>
    <scope>NUCLEOTIDE SEQUENCE [LARGE SCALE GENOMIC DNA]</scope>
    <source>
        <strain evidence="4 5">Bd21</strain>
    </source>
</reference>
<dbReference type="GO" id="GO:0004521">
    <property type="term" value="F:RNA endonuclease activity"/>
    <property type="evidence" value="ECO:0000318"/>
    <property type="project" value="GO_Central"/>
</dbReference>
<dbReference type="Gene3D" id="3.40.50.2300">
    <property type="match status" value="2"/>
</dbReference>
<accession>A0A0Q3FZS0</accession>
<dbReference type="SMART" id="SM01163">
    <property type="entry name" value="DUF1785"/>
    <property type="match status" value="1"/>
</dbReference>
<dbReference type="SMR" id="A0A0Q3FZS0"/>
<dbReference type="SUPFAM" id="SSF53098">
    <property type="entry name" value="Ribonuclease H-like"/>
    <property type="match status" value="1"/>
</dbReference>
<evidence type="ECO:0000259" key="3">
    <source>
        <dbReference type="PROSITE" id="PS50822"/>
    </source>
</evidence>
<dbReference type="SUPFAM" id="SSF101690">
    <property type="entry name" value="PAZ domain"/>
    <property type="match status" value="1"/>
</dbReference>
<dbReference type="STRING" id="15368.A0A0Q3FZS0"/>
<dbReference type="GO" id="GO:0003723">
    <property type="term" value="F:RNA binding"/>
    <property type="evidence" value="ECO:0000318"/>
    <property type="project" value="GO_Central"/>
</dbReference>
<evidence type="ECO:0000313" key="6">
    <source>
        <dbReference type="Proteomes" id="UP000008810"/>
    </source>
</evidence>
<feature type="domain" description="PAZ" evidence="2">
    <location>
        <begin position="99"/>
        <end position="208"/>
    </location>
</feature>
<evidence type="ECO:0000313" key="4">
    <source>
        <dbReference type="EMBL" id="KQK03877.2"/>
    </source>
</evidence>
<dbReference type="InterPro" id="IPR032472">
    <property type="entry name" value="ArgoL2"/>
</dbReference>
<dbReference type="AlphaFoldDB" id="A0A0Q3FZS0"/>
<dbReference type="Pfam" id="PF02171">
    <property type="entry name" value="Piwi"/>
    <property type="match status" value="1"/>
</dbReference>
<dbReference type="InterPro" id="IPR012337">
    <property type="entry name" value="RNaseH-like_sf"/>
</dbReference>
<evidence type="ECO:0008006" key="7">
    <source>
        <dbReference type="Google" id="ProtNLM"/>
    </source>
</evidence>
<dbReference type="Pfam" id="PF02170">
    <property type="entry name" value="PAZ"/>
    <property type="match status" value="1"/>
</dbReference>
<dbReference type="GO" id="GO:0005634">
    <property type="term" value="C:nucleus"/>
    <property type="evidence" value="ECO:0000318"/>
    <property type="project" value="GO_Central"/>
</dbReference>
<feature type="non-terminal residue" evidence="4">
    <location>
        <position position="1"/>
    </location>
</feature>
<dbReference type="SMART" id="SM00950">
    <property type="entry name" value="Piwi"/>
    <property type="match status" value="1"/>
</dbReference>
<dbReference type="InterPro" id="IPR003100">
    <property type="entry name" value="PAZ_dom"/>
</dbReference>
<dbReference type="Gramene" id="KQK03877">
    <property type="protein sequence ID" value="KQK03877"/>
    <property type="gene ID" value="BRADI_2g10360v3"/>
</dbReference>
<dbReference type="Pfam" id="PF16488">
    <property type="entry name" value="ArgoL2"/>
    <property type="match status" value="1"/>
</dbReference>
<dbReference type="InterPro" id="IPR014811">
    <property type="entry name" value="ArgoL1"/>
</dbReference>
<dbReference type="InParanoid" id="A0A0Q3FZS0"/>
<keyword evidence="6" id="KW-1185">Reference proteome</keyword>
<dbReference type="EMBL" id="CM000881">
    <property type="protein sequence ID" value="KQK03877.2"/>
    <property type="molecule type" value="Genomic_DNA"/>
</dbReference>
<sequence>VDLTLNFVPMSAIADAMRGQESENSLEALRVLDVIPRQHSARQGCLLVRQSFFRGDFGSVQLGGDIVGCRGFHSSFRPTQSGLSLNIDVSTTMLVKPGPVIDFLLFNQNINHTNGIDGYKITLNKLRIKTTHRNAEFTIVRLTENICSKQTFPLNRRDGSGTVEVTVYDYFMNHRSMELTDSAHLGCLIVGNPERPTYLPLEVCHLVPLQRYKKSLSAQQRSRLVEGSRQKPHDRMLSLSNWLRGNNYDSEPMLRECGISIAREFTQVEARVLQAPKRALYPSNGRWDFNKDRLYQAVKVNHWAAVVFSARCNVRDLVRRLIQCGEMKGIKNCDIYGPWKRRCLADHGIVTQCLVPPANIKDQYLTNVLLKINAKMICFFSFANPLGGLNSLLHSEITPAIPHVSNVPTIIFGMDVSYGSPGSNVPSVAAVVSSFEWPLISKYRASVCTQSPREEMIETLFKPVGDDDSGLINDSLNDFRSKTPDKTPEQIIIFRDVVSESQFNDVLDKELAPIIQACELYGNKYFEGKWFPKFTVIVAQKNHHTRFFLPNERKCDDVINVSPGTVVDKGICNPRKYDFYMCAHAGMIGTTRPTHYHVLYDDIGFSPDELQELVHSLSYVYVH</sequence>
<dbReference type="InterPro" id="IPR036397">
    <property type="entry name" value="RNaseH_sf"/>
</dbReference>